<feature type="binding site" evidence="11">
    <location>
        <begin position="231"/>
        <end position="233"/>
    </location>
    <ligand>
        <name>substrate</name>
    </ligand>
</feature>
<dbReference type="OrthoDB" id="9758375at2"/>
<feature type="active site" description="Proton acceptor" evidence="10">
    <location>
        <position position="367"/>
    </location>
</feature>
<keyword evidence="2 9" id="KW-0540">Nuclease</keyword>
<evidence type="ECO:0000313" key="15">
    <source>
        <dbReference type="EMBL" id="KPL87802.1"/>
    </source>
</evidence>
<dbReference type="RefSeq" id="WP_054492958.1">
    <property type="nucleotide sequence ID" value="NZ_BBZA01000113.1"/>
</dbReference>
<name>A0A0M8K718_9CHLR</name>
<dbReference type="Proteomes" id="UP000050502">
    <property type="component" value="Unassembled WGS sequence"/>
</dbReference>
<dbReference type="GO" id="GO:0004534">
    <property type="term" value="F:5'-3' RNA exonuclease activity"/>
    <property type="evidence" value="ECO:0007669"/>
    <property type="project" value="UniProtKB-UniRule"/>
</dbReference>
<evidence type="ECO:0000256" key="5">
    <source>
        <dbReference type="ARBA" id="ARBA00022801"/>
    </source>
</evidence>
<evidence type="ECO:0000256" key="3">
    <source>
        <dbReference type="ARBA" id="ARBA00022723"/>
    </source>
</evidence>
<gene>
    <name evidence="9 14" type="primary">rnj</name>
    <name evidence="14" type="ORF">ARMA_1518</name>
    <name evidence="15" type="ORF">SE16_09575</name>
</gene>
<evidence type="ECO:0000313" key="14">
    <source>
        <dbReference type="EMBL" id="GAP63095.1"/>
    </source>
</evidence>
<feature type="active site" description="Proton donor" evidence="10">
    <location>
        <position position="194"/>
    </location>
</feature>
<dbReference type="GO" id="GO:0008270">
    <property type="term" value="F:zinc ion binding"/>
    <property type="evidence" value="ECO:0007669"/>
    <property type="project" value="InterPro"/>
</dbReference>
<dbReference type="InterPro" id="IPR036866">
    <property type="entry name" value="RibonucZ/Hydroxyglut_hydro"/>
</dbReference>
<dbReference type="Gene3D" id="3.10.20.580">
    <property type="match status" value="1"/>
</dbReference>
<proteinExistence type="inferred from homology"/>
<keyword evidence="12" id="KW-0106">Calcium</keyword>
<dbReference type="PANTHER" id="PTHR43694:SF1">
    <property type="entry name" value="RIBONUCLEASE J"/>
    <property type="match status" value="1"/>
</dbReference>
<feature type="binding site" evidence="12">
    <location>
        <position position="70"/>
    </location>
    <ligand>
        <name>Zn(2+)</name>
        <dbReference type="ChEBI" id="CHEBI:29105"/>
        <label>1</label>
        <note>catalytic</note>
    </ligand>
</feature>
<comment type="function">
    <text evidence="9">An RNase that has 5'-3' exonuclease and possibly endonuclease activity. Involved in maturation of rRNA and in some organisms also mRNA maturation and/or decay.</text>
</comment>
<reference evidence="16" key="3">
    <citation type="submission" date="2015-08" db="EMBL/GenBank/DDBJ databases">
        <title>Draft Genome Sequence of a Heterotrophic Facultative Anaerobic Bacterium Ardenticatena maritima Strain 110S.</title>
        <authorList>
            <person name="Kawaichi S."/>
            <person name="Yoshida T."/>
            <person name="Sako Y."/>
            <person name="Nakamura R."/>
        </authorList>
    </citation>
    <scope>NUCLEOTIDE SEQUENCE [LARGE SCALE GENOMIC DNA]</scope>
    <source>
        <strain evidence="16">110S</strain>
    </source>
</reference>
<dbReference type="STRING" id="872965.SE16_09575"/>
<dbReference type="CDD" id="cd07714">
    <property type="entry name" value="RNaseJ_MBL-fold"/>
    <property type="match status" value="1"/>
</dbReference>
<organism evidence="14 16">
    <name type="scientific">Ardenticatena maritima</name>
    <dbReference type="NCBI Taxonomy" id="872965"/>
    <lineage>
        <taxon>Bacteria</taxon>
        <taxon>Bacillati</taxon>
        <taxon>Chloroflexota</taxon>
        <taxon>Ardenticatenia</taxon>
        <taxon>Ardenticatenales</taxon>
        <taxon>Ardenticatenaceae</taxon>
        <taxon>Ardenticatena</taxon>
    </lineage>
</organism>
<dbReference type="InterPro" id="IPR055132">
    <property type="entry name" value="RNase_J_b_CASP"/>
</dbReference>
<keyword evidence="4 9" id="KW-0255">Endonuclease</keyword>
<dbReference type="InterPro" id="IPR011108">
    <property type="entry name" value="RMMBL"/>
</dbReference>
<feature type="domain" description="Metallo-beta-lactamase" evidence="13">
    <location>
        <begin position="17"/>
        <end position="214"/>
    </location>
</feature>
<dbReference type="HAMAP" id="MF_01491">
    <property type="entry name" value="RNase_J_bact"/>
    <property type="match status" value="1"/>
</dbReference>
<comment type="cofactor">
    <cofactor evidence="12">
        <name>Ca(2+)</name>
        <dbReference type="ChEBI" id="CHEBI:29108"/>
    </cofactor>
    <text evidence="12">Binds 1 Ca(2+) cation per subunit. Seen in 1 crystal structure, it is not clear if it is physiologically important.</text>
</comment>
<keyword evidence="5 9" id="KW-0378">Hydrolase</keyword>
<dbReference type="Gene3D" id="3.60.15.10">
    <property type="entry name" value="Ribonuclease Z/Hydroxyacylglutathione hydrolase-like"/>
    <property type="match status" value="1"/>
</dbReference>
<reference evidence="14 16" key="1">
    <citation type="journal article" date="2015" name="Genome Announc.">
        <title>Draft Genome Sequence of a Heterotrophic Facultative Anaerobic Thermophilic Bacterium, Ardenticatena maritima Strain 110ST.</title>
        <authorList>
            <person name="Kawaichi S."/>
            <person name="Yoshida T."/>
            <person name="Sako Y."/>
            <person name="Nakamura R."/>
        </authorList>
    </citation>
    <scope>NUCLEOTIDE SEQUENCE [LARGE SCALE GENOMIC DNA]</scope>
    <source>
        <strain evidence="14 16">110S</strain>
    </source>
</reference>
<evidence type="ECO:0000256" key="10">
    <source>
        <dbReference type="PIRSR" id="PIRSR004803-1"/>
    </source>
</evidence>
<feature type="binding site" evidence="12">
    <location>
        <position position="442"/>
    </location>
    <ligand>
        <name>Ca(2+)</name>
        <dbReference type="ChEBI" id="CHEBI:29108"/>
    </ligand>
</feature>
<feature type="binding site" evidence="12">
    <location>
        <position position="75"/>
    </location>
    <ligand>
        <name>Zn(2+)</name>
        <dbReference type="ChEBI" id="CHEBI:29105"/>
        <label>1</label>
        <note>catalytic</note>
    </ligand>
</feature>
<comment type="caution">
    <text evidence="14">The sequence shown here is derived from an EMBL/GenBank/DDBJ whole genome shotgun (WGS) entry which is preliminary data.</text>
</comment>
<comment type="subcellular location">
    <subcellularLocation>
        <location evidence="9">Cytoplasm</location>
    </subcellularLocation>
</comment>
<evidence type="ECO:0000259" key="13">
    <source>
        <dbReference type="SMART" id="SM00849"/>
    </source>
</evidence>
<evidence type="ECO:0000256" key="12">
    <source>
        <dbReference type="PIRSR" id="PIRSR004803-3"/>
    </source>
</evidence>
<dbReference type="SMART" id="SM00849">
    <property type="entry name" value="Lactamase_B"/>
    <property type="match status" value="1"/>
</dbReference>
<keyword evidence="6 12" id="KW-0862">Zinc</keyword>
<dbReference type="InterPro" id="IPR030854">
    <property type="entry name" value="RNase_J_bac"/>
</dbReference>
<comment type="subunit">
    <text evidence="9">Homodimer, may be a subunit of the RNA degradosome.</text>
</comment>
<dbReference type="PANTHER" id="PTHR43694">
    <property type="entry name" value="RIBONUCLEASE J"/>
    <property type="match status" value="1"/>
</dbReference>
<dbReference type="AlphaFoldDB" id="A0A0M8K718"/>
<evidence type="ECO:0000313" key="16">
    <source>
        <dbReference type="Proteomes" id="UP000037784"/>
    </source>
</evidence>
<feature type="binding site" evidence="9 11">
    <location>
        <begin position="363"/>
        <end position="367"/>
    </location>
    <ligand>
        <name>substrate</name>
    </ligand>
</feature>
<feature type="binding site" evidence="12">
    <location>
        <position position="74"/>
    </location>
    <ligand>
        <name>Zn(2+)</name>
        <dbReference type="ChEBI" id="CHEBI:29105"/>
        <label>1</label>
        <note>catalytic</note>
    </ligand>
</feature>
<dbReference type="InParanoid" id="A0A0M8K718"/>
<evidence type="ECO:0000256" key="8">
    <source>
        <dbReference type="ARBA" id="ARBA00022884"/>
    </source>
</evidence>
<comment type="similarity">
    <text evidence="9">Belongs to the metallo-beta-lactamase superfamily. RNA-metabolizing metallo-beta-lactamase-like family. Bacterial RNase J subfamily.</text>
</comment>
<dbReference type="NCBIfam" id="TIGR00649">
    <property type="entry name" value="MG423"/>
    <property type="match status" value="1"/>
</dbReference>
<dbReference type="InterPro" id="IPR042173">
    <property type="entry name" value="RNase_J_2"/>
</dbReference>
<dbReference type="Pfam" id="PF17770">
    <property type="entry name" value="RNase_J_C"/>
    <property type="match status" value="1"/>
</dbReference>
<keyword evidence="16" id="KW-1185">Reference proteome</keyword>
<dbReference type="EMBL" id="BBZA01000113">
    <property type="protein sequence ID" value="GAP63095.1"/>
    <property type="molecule type" value="Genomic_DNA"/>
</dbReference>
<dbReference type="Gene3D" id="3.40.50.10710">
    <property type="entry name" value="Metallo-hydrolase/oxidoreductase"/>
    <property type="match status" value="1"/>
</dbReference>
<dbReference type="SUPFAM" id="SSF56281">
    <property type="entry name" value="Metallo-hydrolase/oxidoreductase"/>
    <property type="match status" value="1"/>
</dbReference>
<keyword evidence="8 9" id="KW-0694">RNA-binding</keyword>
<evidence type="ECO:0000313" key="17">
    <source>
        <dbReference type="Proteomes" id="UP000050502"/>
    </source>
</evidence>
<dbReference type="Pfam" id="PF00753">
    <property type="entry name" value="Lactamase_B"/>
    <property type="match status" value="1"/>
</dbReference>
<dbReference type="GO" id="GO:0006364">
    <property type="term" value="P:rRNA processing"/>
    <property type="evidence" value="ECO:0007669"/>
    <property type="project" value="UniProtKB-UniRule"/>
</dbReference>
<dbReference type="PIRSF" id="PIRSF004803">
    <property type="entry name" value="RnjA"/>
    <property type="match status" value="1"/>
</dbReference>
<dbReference type="Pfam" id="PF22505">
    <property type="entry name" value="RNase_J_b_CASP"/>
    <property type="match status" value="1"/>
</dbReference>
<keyword evidence="1 9" id="KW-0963">Cytoplasm</keyword>
<dbReference type="EMBL" id="LGKN01000005">
    <property type="protein sequence ID" value="KPL87802.1"/>
    <property type="molecule type" value="Genomic_DNA"/>
</dbReference>
<dbReference type="InterPro" id="IPR041636">
    <property type="entry name" value="RNase_J_C"/>
</dbReference>
<feature type="binding site" evidence="12">
    <location>
        <position position="140"/>
    </location>
    <ligand>
        <name>Zn(2+)</name>
        <dbReference type="ChEBI" id="CHEBI:29105"/>
        <label>1</label>
        <note>catalytic</note>
    </ligand>
</feature>
<feature type="binding site" evidence="12">
    <location>
        <position position="72"/>
    </location>
    <ligand>
        <name>Zn(2+)</name>
        <dbReference type="ChEBI" id="CHEBI:29105"/>
        <label>1</label>
        <note>catalytic</note>
    </ligand>
</feature>
<sequence length="548" mass="61049">MSNAVRIVPLGGVGEVGRNMMAIEYEEQMLLVDCGLMFPQNDMFGIDVVLPDMRYVWANQERLRGIVITHGHEDHMGALPYLLRGLDIPVPIFATPLTAGLIAMRAREHRVSSRVQLDVIESGMRRQVGPFDIEFIHVAHSIPDTVALAIRTPAGLLLHTGEYKLDMTPYSGAPTDLQRFAQLGHEGVLLLMADSTNADKPGRTPSERLVSETLDRIFAQASGRILVSTFASNLMRAAQVIETARRYGRRVGVAGRSMENNIRLAIEMGYLPIEADELLPADEFESAPDHEVCILCTGTQGEPMSALVRMARGEYPHLTIRPGDTVVLSAHTIPGNEELVNRTINHLFRLGARVLHPPLWSVHVSGHAARDEMRIMLDTVRPRFFMPIQGEYRHLALHADLAREMGIHDDRIILVESGTPVHVWAEGWATAPAVGGDLLFADGRRVDEVHVTLLRDRLRLARGGFVVVVVSVDETRNAVVGEPSIVSHGLLRREEHERLRELLQNALRDLTFDEADDDIETVIRQVVRQHIRQLTARKPLVYPVIVPA</sequence>
<accession>A0A0M8K718</accession>
<dbReference type="GO" id="GO:0005737">
    <property type="term" value="C:cytoplasm"/>
    <property type="evidence" value="ECO:0007669"/>
    <property type="project" value="UniProtKB-SubCell"/>
</dbReference>
<dbReference type="GO" id="GO:0003723">
    <property type="term" value="F:RNA binding"/>
    <property type="evidence" value="ECO:0007669"/>
    <property type="project" value="UniProtKB-UniRule"/>
</dbReference>
<keyword evidence="9" id="KW-0698">rRNA processing</keyword>
<evidence type="ECO:0000256" key="11">
    <source>
        <dbReference type="PIRSR" id="PIRSR004803-2"/>
    </source>
</evidence>
<evidence type="ECO:0000256" key="7">
    <source>
        <dbReference type="ARBA" id="ARBA00022839"/>
    </source>
</evidence>
<keyword evidence="3 12" id="KW-0479">Metal-binding</keyword>
<evidence type="ECO:0000256" key="9">
    <source>
        <dbReference type="HAMAP-Rule" id="MF_01491"/>
    </source>
</evidence>
<comment type="cofactor">
    <cofactor evidence="12">
        <name>Zn(2+)</name>
        <dbReference type="ChEBI" id="CHEBI:29105"/>
    </cofactor>
    <text evidence="12">Binds 2 Zn(2+) ions per subunit. It is not clear if Zn(2+) or Mg(2+) is physiologically important.</text>
</comment>
<dbReference type="Pfam" id="PF07521">
    <property type="entry name" value="RMMBL"/>
    <property type="match status" value="1"/>
</dbReference>
<evidence type="ECO:0000256" key="1">
    <source>
        <dbReference type="ARBA" id="ARBA00022490"/>
    </source>
</evidence>
<keyword evidence="7 9" id="KW-0269">Exonuclease</keyword>
<evidence type="ECO:0000256" key="4">
    <source>
        <dbReference type="ARBA" id="ARBA00022759"/>
    </source>
</evidence>
<dbReference type="PATRIC" id="fig|872965.6.peg.1958"/>
<evidence type="ECO:0000256" key="6">
    <source>
        <dbReference type="ARBA" id="ARBA00022833"/>
    </source>
</evidence>
<dbReference type="InterPro" id="IPR001279">
    <property type="entry name" value="Metallo-B-lactamas"/>
</dbReference>
<dbReference type="GO" id="GO:0004521">
    <property type="term" value="F:RNA endonuclease activity"/>
    <property type="evidence" value="ECO:0007669"/>
    <property type="project" value="UniProtKB-UniRule"/>
</dbReference>
<evidence type="ECO:0000256" key="2">
    <source>
        <dbReference type="ARBA" id="ARBA00022722"/>
    </source>
</evidence>
<dbReference type="EC" id="3.1.-.-" evidence="9"/>
<dbReference type="InterPro" id="IPR004613">
    <property type="entry name" value="RNase_J"/>
</dbReference>
<feature type="binding site" evidence="12">
    <location>
        <position position="45"/>
    </location>
    <ligand>
        <name>Ca(2+)</name>
        <dbReference type="ChEBI" id="CHEBI:29108"/>
    </ligand>
</feature>
<reference evidence="15 17" key="2">
    <citation type="submission" date="2015-07" db="EMBL/GenBank/DDBJ databases">
        <title>Whole genome sequence of Ardenticatena maritima DSM 23922.</title>
        <authorList>
            <person name="Hemp J."/>
            <person name="Ward L.M."/>
            <person name="Pace L.A."/>
            <person name="Fischer W.W."/>
        </authorList>
    </citation>
    <scope>NUCLEOTIDE SEQUENCE [LARGE SCALE GENOMIC DNA]</scope>
    <source>
        <strain evidence="15 17">110S</strain>
    </source>
</reference>
<feature type="binding site" evidence="12">
    <location>
        <position position="47"/>
    </location>
    <ligand>
        <name>Ca(2+)</name>
        <dbReference type="ChEBI" id="CHEBI:29108"/>
    </ligand>
</feature>
<dbReference type="Proteomes" id="UP000037784">
    <property type="component" value="Unassembled WGS sequence"/>
</dbReference>
<protein>
    <recommendedName>
        <fullName evidence="9">Ribonuclease J</fullName>
        <shortName evidence="9">RNase J</shortName>
        <ecNumber evidence="9">3.1.-.-</ecNumber>
    </recommendedName>
</protein>